<dbReference type="EMBL" id="VFML01000001">
    <property type="protein sequence ID" value="TQJ00436.1"/>
    <property type="molecule type" value="Genomic_DNA"/>
</dbReference>
<evidence type="ECO:0000256" key="1">
    <source>
        <dbReference type="ARBA" id="ARBA00006129"/>
    </source>
</evidence>
<comment type="similarity">
    <text evidence="1">Belongs to the NodU/CmcH family.</text>
</comment>
<keyword evidence="5" id="KW-1185">Reference proteome</keyword>
<proteinExistence type="inferred from homology"/>
<reference evidence="4 5" key="1">
    <citation type="submission" date="2019-06" db="EMBL/GenBank/DDBJ databases">
        <title>Sequencing the genomes of 1000 actinobacteria strains.</title>
        <authorList>
            <person name="Klenk H.-P."/>
        </authorList>
    </citation>
    <scope>NUCLEOTIDE SEQUENCE [LARGE SCALE GENOMIC DNA]</scope>
    <source>
        <strain evidence="4 5">DSM 45679</strain>
    </source>
</reference>
<dbReference type="Pfam" id="PF02543">
    <property type="entry name" value="Carbam_trans_N"/>
    <property type="match status" value="1"/>
</dbReference>
<dbReference type="PANTHER" id="PTHR34847:SF1">
    <property type="entry name" value="NODULATION PROTEIN U"/>
    <property type="match status" value="1"/>
</dbReference>
<dbReference type="InterPro" id="IPR043129">
    <property type="entry name" value="ATPase_NBD"/>
</dbReference>
<dbReference type="GO" id="GO:0016740">
    <property type="term" value="F:transferase activity"/>
    <property type="evidence" value="ECO:0007669"/>
    <property type="project" value="UniProtKB-KW"/>
</dbReference>
<evidence type="ECO:0000313" key="4">
    <source>
        <dbReference type="EMBL" id="TQJ00436.1"/>
    </source>
</evidence>
<organism evidence="4 5">
    <name type="scientific">Amycolatopsis cihanbeyliensis</name>
    <dbReference type="NCBI Taxonomy" id="1128664"/>
    <lineage>
        <taxon>Bacteria</taxon>
        <taxon>Bacillati</taxon>
        <taxon>Actinomycetota</taxon>
        <taxon>Actinomycetes</taxon>
        <taxon>Pseudonocardiales</taxon>
        <taxon>Pseudonocardiaceae</taxon>
        <taxon>Amycolatopsis</taxon>
    </lineage>
</organism>
<keyword evidence="4" id="KW-0808">Transferase</keyword>
<feature type="domain" description="Carbamoyltransferase" evidence="2">
    <location>
        <begin position="25"/>
        <end position="336"/>
    </location>
</feature>
<evidence type="ECO:0000259" key="2">
    <source>
        <dbReference type="Pfam" id="PF02543"/>
    </source>
</evidence>
<evidence type="ECO:0000313" key="5">
    <source>
        <dbReference type="Proteomes" id="UP000320876"/>
    </source>
</evidence>
<accession>A0A542DBJ6</accession>
<dbReference type="InterPro" id="IPR003696">
    <property type="entry name" value="Carbtransf_dom"/>
</dbReference>
<dbReference type="Gene3D" id="3.90.870.20">
    <property type="entry name" value="Carbamoyltransferase, C-terminal domain"/>
    <property type="match status" value="1"/>
</dbReference>
<dbReference type="Proteomes" id="UP000320876">
    <property type="component" value="Unassembled WGS sequence"/>
</dbReference>
<dbReference type="Pfam" id="PF16861">
    <property type="entry name" value="Carbam_trans_C"/>
    <property type="match status" value="1"/>
</dbReference>
<sequence length="670" mass="74421">MLVLGFSGGLNRVHENPFQLPRALTHDGAAAIVRDGEVVAAIEEERLNRIKHSNKFPRESIQFCLDTAGATIDDVDRFAFYATEEYCDALLARMFLTVPEMPQRPTARGLVSHLLEQEFGRPIDPAKIDFTRHHLAHGVSATAMSGFDRSLLLAIDGYGDFLSGLVGTADGASVTEIASFPQRKSLGLLYLDVIQFVGYKQFDEYKVMGLAPYGDPSVYRDLLREIYQLLPGGDYELDLDRIVPALLPAIEVRKKGQPFTQQHKDLSAALQEALETIVLHVLAHHRETTGLTKLAMAGGVALNCTMNGKIAESGMFDDLFVQPAAHDAGCALGAALLVSDEHGKPAPRRPLRHVYWGTDIGEEAAIKRELEGWCNFLSFDRMPDVTLSAAVWLAKGSVIGWVQGRSEFGPRALGHRSILADPRPAANRERVNQVVKKREGYRPFAPSVLEEDARDYFELPSGTDSYPFMITVFPVKEDKRSLLPAVTHVDGSARPQTVSREVSPRYWELINVFRRLTGVPVLLNTSFNNNVEPIVDSVEDAIVSFLTTELDCLVIGDFVARRIEPRQQDWLGLHISLLPHIRLQQTKGHTGPAEVTITAELRTTYDARFSHPLSERLATLLMGLHGERPVGELFADEPADNLPVLLKELVELWELRLIRLRPVAGRGESR</sequence>
<comment type="caution">
    <text evidence="4">The sequence shown here is derived from an EMBL/GenBank/DDBJ whole genome shotgun (WGS) entry which is preliminary data.</text>
</comment>
<dbReference type="OrthoDB" id="9780777at2"/>
<name>A0A542DBJ6_AMYCI</name>
<dbReference type="InterPro" id="IPR051338">
    <property type="entry name" value="NodU/CmcH_Carbamoyltrnsfr"/>
</dbReference>
<dbReference type="InterPro" id="IPR031730">
    <property type="entry name" value="Carbam_trans_C"/>
</dbReference>
<feature type="domain" description="Carbamoyltransferase C-terminal" evidence="3">
    <location>
        <begin position="392"/>
        <end position="561"/>
    </location>
</feature>
<dbReference type="PANTHER" id="PTHR34847">
    <property type="entry name" value="NODULATION PROTEIN U"/>
    <property type="match status" value="1"/>
</dbReference>
<dbReference type="InterPro" id="IPR038152">
    <property type="entry name" value="Carbam_trans_C_sf"/>
</dbReference>
<dbReference type="AlphaFoldDB" id="A0A542DBJ6"/>
<dbReference type="RefSeq" id="WP_141995368.1">
    <property type="nucleotide sequence ID" value="NZ_VFML01000001.1"/>
</dbReference>
<protein>
    <submittedName>
        <fullName evidence="4">Beta-1,4-N-acetylglucosamine oligosaccharide 3-O-carbamoyltransferase NolO</fullName>
    </submittedName>
</protein>
<evidence type="ECO:0000259" key="3">
    <source>
        <dbReference type="Pfam" id="PF16861"/>
    </source>
</evidence>
<dbReference type="CDD" id="cd24099">
    <property type="entry name" value="ASKHA_NBD_NovN-like_N"/>
    <property type="match status" value="1"/>
</dbReference>
<dbReference type="SUPFAM" id="SSF53067">
    <property type="entry name" value="Actin-like ATPase domain"/>
    <property type="match status" value="1"/>
</dbReference>
<gene>
    <name evidence="4" type="ORF">FB471_0058</name>
</gene>
<dbReference type="Gene3D" id="3.30.420.40">
    <property type="match status" value="2"/>
</dbReference>